<dbReference type="AlphaFoldDB" id="A0A0B0NGM6"/>
<gene>
    <name evidence="1" type="ORF">F383_16222</name>
</gene>
<evidence type="ECO:0000313" key="1">
    <source>
        <dbReference type="EMBL" id="KHG10964.1"/>
    </source>
</evidence>
<organism evidence="1 2">
    <name type="scientific">Gossypium arboreum</name>
    <name type="common">Tree cotton</name>
    <name type="synonym">Gossypium nanking</name>
    <dbReference type="NCBI Taxonomy" id="29729"/>
    <lineage>
        <taxon>Eukaryota</taxon>
        <taxon>Viridiplantae</taxon>
        <taxon>Streptophyta</taxon>
        <taxon>Embryophyta</taxon>
        <taxon>Tracheophyta</taxon>
        <taxon>Spermatophyta</taxon>
        <taxon>Magnoliopsida</taxon>
        <taxon>eudicotyledons</taxon>
        <taxon>Gunneridae</taxon>
        <taxon>Pentapetalae</taxon>
        <taxon>rosids</taxon>
        <taxon>malvids</taxon>
        <taxon>Malvales</taxon>
        <taxon>Malvaceae</taxon>
        <taxon>Malvoideae</taxon>
        <taxon>Gossypium</taxon>
    </lineage>
</organism>
<evidence type="ECO:0000313" key="2">
    <source>
        <dbReference type="Proteomes" id="UP000032142"/>
    </source>
</evidence>
<keyword evidence="2" id="KW-1185">Reference proteome</keyword>
<dbReference type="Proteomes" id="UP000032142">
    <property type="component" value="Unassembled WGS sequence"/>
</dbReference>
<dbReference type="EMBL" id="KN394931">
    <property type="protein sequence ID" value="KHG10964.1"/>
    <property type="molecule type" value="Genomic_DNA"/>
</dbReference>
<proteinExistence type="predicted"/>
<name>A0A0B0NGM6_GOSAR</name>
<reference evidence="2" key="1">
    <citation type="submission" date="2014-09" db="EMBL/GenBank/DDBJ databases">
        <authorList>
            <person name="Mudge J."/>
            <person name="Ramaraj T."/>
            <person name="Lindquist I.E."/>
            <person name="Bharti A.K."/>
            <person name="Sundararajan A."/>
            <person name="Cameron C.T."/>
            <person name="Woodward J.E."/>
            <person name="May G.D."/>
            <person name="Brubaker C."/>
            <person name="Broadhvest J."/>
            <person name="Wilkins T.A."/>
        </authorList>
    </citation>
    <scope>NUCLEOTIDE SEQUENCE</scope>
    <source>
        <strain evidence="2">cv. AKA8401</strain>
    </source>
</reference>
<protein>
    <submittedName>
        <fullName evidence="1">Uncharacterized protein</fullName>
    </submittedName>
</protein>
<accession>A0A0B0NGM6</accession>
<sequence length="34" mass="3950">MPCSSLLEWHEHMFYSCELCFDSAKLTRPCGMPV</sequence>